<accession>A0A9W6Z130</accession>
<proteinExistence type="predicted"/>
<protein>
    <submittedName>
        <fullName evidence="1">Unnamed protein product</fullName>
    </submittedName>
</protein>
<sequence length="121" mass="13857">MTTKVKNSTRERTCYTSRLRPRTNAQQQRIVELSHGQPASQPELRTSAMCMPGLGWSLVVLYDVNEDQRSKIHSIKKPKGVTCLQIEKLNDLFKTHRRYIDGLTLHGSVQGWKAGNTKENY</sequence>
<evidence type="ECO:0000313" key="1">
    <source>
        <dbReference type="EMBL" id="GMG40063.1"/>
    </source>
</evidence>
<dbReference type="Proteomes" id="UP001165063">
    <property type="component" value="Unassembled WGS sequence"/>
</dbReference>
<dbReference type="AlphaFoldDB" id="A0A9W6Z130"/>
<comment type="caution">
    <text evidence="1">The sequence shown here is derived from an EMBL/GenBank/DDBJ whole genome shotgun (WGS) entry which is preliminary data.</text>
</comment>
<reference evidence="1" key="1">
    <citation type="submission" date="2023-04" db="EMBL/GenBank/DDBJ databases">
        <title>Ambrosiozyma monospora NBRC 1965.</title>
        <authorList>
            <person name="Ichikawa N."/>
            <person name="Sato H."/>
            <person name="Tonouchi N."/>
        </authorList>
    </citation>
    <scope>NUCLEOTIDE SEQUENCE</scope>
    <source>
        <strain evidence="1">NBRC 1965</strain>
    </source>
</reference>
<evidence type="ECO:0000313" key="2">
    <source>
        <dbReference type="Proteomes" id="UP001165063"/>
    </source>
</evidence>
<keyword evidence="2" id="KW-1185">Reference proteome</keyword>
<dbReference type="EMBL" id="BSXU01003421">
    <property type="protein sequence ID" value="GMG40063.1"/>
    <property type="molecule type" value="Genomic_DNA"/>
</dbReference>
<name>A0A9W6Z130_AMBMO</name>
<gene>
    <name evidence="1" type="ORF">Amon01_000586200</name>
</gene>
<organism evidence="1 2">
    <name type="scientific">Ambrosiozyma monospora</name>
    <name type="common">Yeast</name>
    <name type="synonym">Endomycopsis monosporus</name>
    <dbReference type="NCBI Taxonomy" id="43982"/>
    <lineage>
        <taxon>Eukaryota</taxon>
        <taxon>Fungi</taxon>
        <taxon>Dikarya</taxon>
        <taxon>Ascomycota</taxon>
        <taxon>Saccharomycotina</taxon>
        <taxon>Pichiomycetes</taxon>
        <taxon>Pichiales</taxon>
        <taxon>Pichiaceae</taxon>
        <taxon>Ambrosiozyma</taxon>
    </lineage>
</organism>